<gene>
    <name evidence="8" type="ORF">IAB74_07140</name>
</gene>
<dbReference type="GO" id="GO:0022900">
    <property type="term" value="P:electron transport chain"/>
    <property type="evidence" value="ECO:0007669"/>
    <property type="project" value="InterPro"/>
</dbReference>
<evidence type="ECO:0000256" key="1">
    <source>
        <dbReference type="ARBA" id="ARBA00022448"/>
    </source>
</evidence>
<protein>
    <submittedName>
        <fullName evidence="8">FMN-binding protein</fullName>
    </submittedName>
</protein>
<dbReference type="InterPro" id="IPR007329">
    <property type="entry name" value="FMN-bd"/>
</dbReference>
<evidence type="ECO:0000256" key="5">
    <source>
        <dbReference type="ARBA" id="ARBA00022982"/>
    </source>
</evidence>
<evidence type="ECO:0000256" key="3">
    <source>
        <dbReference type="ARBA" id="ARBA00022630"/>
    </source>
</evidence>
<dbReference type="PROSITE" id="PS51257">
    <property type="entry name" value="PROKAR_LIPOPROTEIN"/>
    <property type="match status" value="1"/>
</dbReference>
<evidence type="ECO:0000256" key="6">
    <source>
        <dbReference type="SAM" id="SignalP"/>
    </source>
</evidence>
<feature type="signal peptide" evidence="6">
    <location>
        <begin position="1"/>
        <end position="25"/>
    </location>
</feature>
<dbReference type="PANTHER" id="PTHR36118:SF1">
    <property type="entry name" value="ION-TRANSLOCATING OXIDOREDUCTASE COMPLEX SUBUNIT G"/>
    <property type="match status" value="1"/>
</dbReference>
<keyword evidence="4" id="KW-0288">FMN</keyword>
<dbReference type="SMART" id="SM00900">
    <property type="entry name" value="FMN_bind"/>
    <property type="match status" value="1"/>
</dbReference>
<dbReference type="GO" id="GO:0005886">
    <property type="term" value="C:plasma membrane"/>
    <property type="evidence" value="ECO:0007669"/>
    <property type="project" value="InterPro"/>
</dbReference>
<dbReference type="EMBL" id="DVFK01000097">
    <property type="protein sequence ID" value="HIQ68265.1"/>
    <property type="molecule type" value="Genomic_DNA"/>
</dbReference>
<comment type="caution">
    <text evidence="8">The sequence shown here is derived from an EMBL/GenBank/DDBJ whole genome shotgun (WGS) entry which is preliminary data.</text>
</comment>
<dbReference type="GO" id="GO:0010181">
    <property type="term" value="F:FMN binding"/>
    <property type="evidence" value="ECO:0007669"/>
    <property type="project" value="InterPro"/>
</dbReference>
<sequence length="177" mass="18595">MKRHLIPAIAFVVALCLLLACSAILAPTAREKEQETLNWLCSQILPGGENFTQEAYSGEDENIVAVFKADKGFVIQTRVRGYADDIVALVGVNTDGTIAGLVVQEMQETLGLGMQALSSVEFLSQFLFEGTSFTVGENVDALTGATVTSKAIAKAVNSASAYVTGADVDSGATQWGG</sequence>
<evidence type="ECO:0000313" key="8">
    <source>
        <dbReference type="EMBL" id="HIQ68265.1"/>
    </source>
</evidence>
<accession>A0A9D0Z5F8</accession>
<dbReference type="GO" id="GO:0009055">
    <property type="term" value="F:electron transfer activity"/>
    <property type="evidence" value="ECO:0007669"/>
    <property type="project" value="InterPro"/>
</dbReference>
<keyword evidence="1" id="KW-0813">Transport</keyword>
<dbReference type="AlphaFoldDB" id="A0A9D0Z5F8"/>
<evidence type="ECO:0000256" key="2">
    <source>
        <dbReference type="ARBA" id="ARBA00022553"/>
    </source>
</evidence>
<organism evidence="8 9">
    <name type="scientific">Candidatus Faecousia excrementigallinarum</name>
    <dbReference type="NCBI Taxonomy" id="2840806"/>
    <lineage>
        <taxon>Bacteria</taxon>
        <taxon>Bacillati</taxon>
        <taxon>Bacillota</taxon>
        <taxon>Clostridia</taxon>
        <taxon>Eubacteriales</taxon>
        <taxon>Oscillospiraceae</taxon>
        <taxon>Faecousia</taxon>
    </lineage>
</organism>
<dbReference type="InterPro" id="IPR010209">
    <property type="entry name" value="Ion_transpt_RnfG/RsxG"/>
</dbReference>
<keyword evidence="5" id="KW-0249">Electron transport</keyword>
<keyword evidence="3" id="KW-0285">Flavoprotein</keyword>
<feature type="domain" description="FMN-binding" evidence="7">
    <location>
        <begin position="81"/>
        <end position="163"/>
    </location>
</feature>
<evidence type="ECO:0000313" key="9">
    <source>
        <dbReference type="Proteomes" id="UP000886796"/>
    </source>
</evidence>
<evidence type="ECO:0000259" key="7">
    <source>
        <dbReference type="SMART" id="SM00900"/>
    </source>
</evidence>
<dbReference type="PANTHER" id="PTHR36118">
    <property type="entry name" value="ION-TRANSLOCATING OXIDOREDUCTASE COMPLEX SUBUNIT G"/>
    <property type="match status" value="1"/>
</dbReference>
<keyword evidence="2" id="KW-0597">Phosphoprotein</keyword>
<name>A0A9D0Z5F8_9FIRM</name>
<dbReference type="Pfam" id="PF04205">
    <property type="entry name" value="FMN_bind"/>
    <property type="match status" value="1"/>
</dbReference>
<reference evidence="8" key="2">
    <citation type="journal article" date="2021" name="PeerJ">
        <title>Extensive microbial diversity within the chicken gut microbiome revealed by metagenomics and culture.</title>
        <authorList>
            <person name="Gilroy R."/>
            <person name="Ravi A."/>
            <person name="Getino M."/>
            <person name="Pursley I."/>
            <person name="Horton D.L."/>
            <person name="Alikhan N.F."/>
            <person name="Baker D."/>
            <person name="Gharbi K."/>
            <person name="Hall N."/>
            <person name="Watson M."/>
            <person name="Adriaenssens E.M."/>
            <person name="Foster-Nyarko E."/>
            <person name="Jarju S."/>
            <person name="Secka A."/>
            <person name="Antonio M."/>
            <person name="Oren A."/>
            <person name="Chaudhuri R.R."/>
            <person name="La Ragione R."/>
            <person name="Hildebrand F."/>
            <person name="Pallen M.J."/>
        </authorList>
    </citation>
    <scope>NUCLEOTIDE SEQUENCE</scope>
    <source>
        <strain evidence="8">13361</strain>
    </source>
</reference>
<dbReference type="Proteomes" id="UP000886796">
    <property type="component" value="Unassembled WGS sequence"/>
</dbReference>
<keyword evidence="6" id="KW-0732">Signal</keyword>
<reference evidence="8" key="1">
    <citation type="submission" date="2020-10" db="EMBL/GenBank/DDBJ databases">
        <authorList>
            <person name="Gilroy R."/>
        </authorList>
    </citation>
    <scope>NUCLEOTIDE SEQUENCE</scope>
    <source>
        <strain evidence="8">13361</strain>
    </source>
</reference>
<feature type="chain" id="PRO_5038460019" evidence="6">
    <location>
        <begin position="26"/>
        <end position="177"/>
    </location>
</feature>
<evidence type="ECO:0000256" key="4">
    <source>
        <dbReference type="ARBA" id="ARBA00022643"/>
    </source>
</evidence>
<proteinExistence type="predicted"/>